<dbReference type="InterPro" id="IPR035921">
    <property type="entry name" value="F/V-ATP_Csub_sf"/>
</dbReference>
<evidence type="ECO:0000256" key="3">
    <source>
        <dbReference type="ARBA" id="ARBA00022448"/>
    </source>
</evidence>
<dbReference type="GO" id="GO:0033179">
    <property type="term" value="C:proton-transporting V-type ATPase, V0 domain"/>
    <property type="evidence" value="ECO:0007669"/>
    <property type="project" value="InterPro"/>
</dbReference>
<dbReference type="FunFam" id="1.20.120.610:FF:000005">
    <property type="entry name" value="V-type sodium ATPase subunit K"/>
    <property type="match status" value="1"/>
</dbReference>
<evidence type="ECO:0000313" key="11">
    <source>
        <dbReference type="Proteomes" id="UP000279194"/>
    </source>
</evidence>
<dbReference type="Gene3D" id="1.20.120.610">
    <property type="entry name" value="lithium bound rotor ring of v- atpase"/>
    <property type="match status" value="1"/>
</dbReference>
<reference evidence="10 11" key="1">
    <citation type="submission" date="2018-10" db="EMBL/GenBank/DDBJ databases">
        <title>Streptococcus hillyeri sp. nov., isolated from equine tracheal sample.</title>
        <authorList>
            <person name="Macfadyen A.C."/>
            <person name="Waller A."/>
            <person name="Paterson G.K."/>
        </authorList>
    </citation>
    <scope>NUCLEOTIDE SEQUENCE [LARGE SCALE GENOMIC DNA]</scope>
    <source>
        <strain evidence="10 11">28462</strain>
    </source>
</reference>
<evidence type="ECO:0000256" key="7">
    <source>
        <dbReference type="ARBA" id="ARBA00023136"/>
    </source>
</evidence>
<evidence type="ECO:0000256" key="2">
    <source>
        <dbReference type="ARBA" id="ARBA00007296"/>
    </source>
</evidence>
<dbReference type="EC" id="3.6.3.14" evidence="10"/>
<keyword evidence="6 8" id="KW-0406">Ion transport</keyword>
<keyword evidence="5 8" id="KW-1133">Transmembrane helix</keyword>
<feature type="transmembrane region" description="Helical" evidence="8">
    <location>
        <begin position="59"/>
        <end position="83"/>
    </location>
</feature>
<dbReference type="PRINTS" id="PR00122">
    <property type="entry name" value="VACATPASE"/>
</dbReference>
<feature type="transmembrane region" description="Helical" evidence="8">
    <location>
        <begin position="7"/>
        <end position="29"/>
    </location>
</feature>
<dbReference type="SUPFAM" id="SSF81333">
    <property type="entry name" value="F1F0 ATP synthase subunit C"/>
    <property type="match status" value="2"/>
</dbReference>
<name>A0A3L9DML4_9STRE</name>
<dbReference type="EMBL" id="RCVM01000013">
    <property type="protein sequence ID" value="RLY02676.1"/>
    <property type="molecule type" value="Genomic_DNA"/>
</dbReference>
<keyword evidence="11" id="KW-1185">Reference proteome</keyword>
<dbReference type="GO" id="GO:0046961">
    <property type="term" value="F:proton-transporting ATPase activity, rotational mechanism"/>
    <property type="evidence" value="ECO:0007669"/>
    <property type="project" value="InterPro"/>
</dbReference>
<dbReference type="PANTHER" id="PTHR10263">
    <property type="entry name" value="V-TYPE PROTON ATPASE PROTEOLIPID SUBUNIT"/>
    <property type="match status" value="1"/>
</dbReference>
<evidence type="ECO:0000256" key="6">
    <source>
        <dbReference type="ARBA" id="ARBA00023065"/>
    </source>
</evidence>
<comment type="similarity">
    <text evidence="2 8">Belongs to the V-ATPase proteolipid subunit family.</text>
</comment>
<evidence type="ECO:0000313" key="10">
    <source>
        <dbReference type="EMBL" id="RLY02676.1"/>
    </source>
</evidence>
<keyword evidence="4 8" id="KW-0812">Transmembrane</keyword>
<keyword evidence="3 8" id="KW-0813">Transport</keyword>
<evidence type="ECO:0000256" key="8">
    <source>
        <dbReference type="RuleBase" id="RU363060"/>
    </source>
</evidence>
<keyword evidence="10" id="KW-0378">Hydrolase</keyword>
<dbReference type="RefSeq" id="WP_121835893.1">
    <property type="nucleotide sequence ID" value="NZ_CP163513.1"/>
</dbReference>
<dbReference type="CDD" id="cd18180">
    <property type="entry name" value="ATP-synt_Vo_Ao_c_NTPK_rpt2"/>
    <property type="match status" value="1"/>
</dbReference>
<sequence length="157" mass="16321">MKAFLEFLTSANGGVLMAVTGMAISMIFAGTGSAKGVGMTGEAAAALAKEQPEKFGKSLILQLLPGTQGFYGMIISLMIFLKLGSEIDFQLGAKLLAAGFTMGFTGLTSAIAQGRVATTGIQILAKNEEHFMKGAIYAGMVEMYAILGLVIAIMILV</sequence>
<accession>A0A3L9DML4</accession>
<feature type="domain" description="V-ATPase proteolipid subunit C-like" evidence="9">
    <location>
        <begin position="21"/>
        <end position="79"/>
    </location>
</feature>
<dbReference type="InterPro" id="IPR002379">
    <property type="entry name" value="ATPase_proteolipid_c-like_dom"/>
</dbReference>
<protein>
    <submittedName>
        <fullName evidence="10">V-type ATP synthase subunit K</fullName>
        <ecNumber evidence="10">3.6.3.14</ecNumber>
    </submittedName>
</protein>
<dbReference type="InterPro" id="IPR000245">
    <property type="entry name" value="ATPase_proteolipid_csu"/>
</dbReference>
<dbReference type="OrthoDB" id="384481at2"/>
<dbReference type="CDD" id="cd18179">
    <property type="entry name" value="ATP-synt_Vo_Ao_c_NTPK_rpt1"/>
    <property type="match status" value="1"/>
</dbReference>
<dbReference type="Proteomes" id="UP000279194">
    <property type="component" value="Unassembled WGS sequence"/>
</dbReference>
<keyword evidence="7 8" id="KW-0472">Membrane</keyword>
<feature type="transmembrane region" description="Helical" evidence="8">
    <location>
        <begin position="134"/>
        <end position="156"/>
    </location>
</feature>
<evidence type="ECO:0000259" key="9">
    <source>
        <dbReference type="Pfam" id="PF00137"/>
    </source>
</evidence>
<gene>
    <name evidence="10" type="ORF">EAF07_07150</name>
</gene>
<dbReference type="GO" id="GO:0016787">
    <property type="term" value="F:hydrolase activity"/>
    <property type="evidence" value="ECO:0007669"/>
    <property type="project" value="UniProtKB-KW"/>
</dbReference>
<dbReference type="AlphaFoldDB" id="A0A3L9DML4"/>
<comment type="caution">
    <text evidence="10">The sequence shown here is derived from an EMBL/GenBank/DDBJ whole genome shotgun (WGS) entry which is preliminary data.</text>
</comment>
<organism evidence="10 11">
    <name type="scientific">Streptococcus hillyeri</name>
    <dbReference type="NCBI Taxonomy" id="2282420"/>
    <lineage>
        <taxon>Bacteria</taxon>
        <taxon>Bacillati</taxon>
        <taxon>Bacillota</taxon>
        <taxon>Bacilli</taxon>
        <taxon>Lactobacillales</taxon>
        <taxon>Streptococcaceae</taxon>
        <taxon>Streptococcus</taxon>
    </lineage>
</organism>
<proteinExistence type="inferred from homology"/>
<feature type="domain" description="V-ATPase proteolipid subunit C-like" evidence="9">
    <location>
        <begin position="96"/>
        <end position="155"/>
    </location>
</feature>
<feature type="transmembrane region" description="Helical" evidence="8">
    <location>
        <begin position="95"/>
        <end position="114"/>
    </location>
</feature>
<dbReference type="NCBIfam" id="NF005124">
    <property type="entry name" value="PRK06558.1"/>
    <property type="match status" value="1"/>
</dbReference>
<evidence type="ECO:0000256" key="1">
    <source>
        <dbReference type="ARBA" id="ARBA00004141"/>
    </source>
</evidence>
<comment type="subcellular location">
    <subcellularLocation>
        <location evidence="1">Membrane</location>
        <topology evidence="1">Multi-pass membrane protein</topology>
    </subcellularLocation>
</comment>
<dbReference type="Pfam" id="PF00137">
    <property type="entry name" value="ATP-synt_C"/>
    <property type="match status" value="2"/>
</dbReference>
<evidence type="ECO:0000256" key="4">
    <source>
        <dbReference type="ARBA" id="ARBA00022692"/>
    </source>
</evidence>
<evidence type="ECO:0000256" key="5">
    <source>
        <dbReference type="ARBA" id="ARBA00022989"/>
    </source>
</evidence>